<dbReference type="InterPro" id="IPR042086">
    <property type="entry name" value="MeTrfase_capping"/>
</dbReference>
<reference evidence="4" key="1">
    <citation type="journal article" date="2018" name="DNA Res.">
        <title>Multiple hybrid de novo genome assembly of finger millet, an orphan allotetraploid crop.</title>
        <authorList>
            <person name="Hatakeyama M."/>
            <person name="Aluri S."/>
            <person name="Balachadran M.T."/>
            <person name="Sivarajan S.R."/>
            <person name="Patrignani A."/>
            <person name="Gruter S."/>
            <person name="Poveda L."/>
            <person name="Shimizu-Inatsugi R."/>
            <person name="Baeten J."/>
            <person name="Francoijs K.J."/>
            <person name="Nataraja K.N."/>
            <person name="Reddy Y.A.N."/>
            <person name="Phadnis S."/>
            <person name="Ravikumar R.L."/>
            <person name="Schlapbach R."/>
            <person name="Sreeman S.M."/>
            <person name="Shimizu K.K."/>
        </authorList>
    </citation>
    <scope>NUCLEOTIDE SEQUENCE</scope>
</reference>
<dbReference type="InterPro" id="IPR005299">
    <property type="entry name" value="MeTrfase_7"/>
</dbReference>
<evidence type="ECO:0000313" key="4">
    <source>
        <dbReference type="EMBL" id="GJN17961.1"/>
    </source>
</evidence>
<dbReference type="AlphaFoldDB" id="A0AAV5E5Z6"/>
<dbReference type="Gene3D" id="1.10.1200.270">
    <property type="entry name" value="Methyltransferase, alpha-helical capping domain"/>
    <property type="match status" value="1"/>
</dbReference>
<keyword evidence="5" id="KW-1185">Reference proteome</keyword>
<evidence type="ECO:0000313" key="5">
    <source>
        <dbReference type="Proteomes" id="UP001054889"/>
    </source>
</evidence>
<dbReference type="Proteomes" id="UP001054889">
    <property type="component" value="Unassembled WGS sequence"/>
</dbReference>
<proteinExistence type="inferred from homology"/>
<comment type="caution">
    <text evidence="4">The sequence shown here is derived from an EMBL/GenBank/DDBJ whole genome shotgun (WGS) entry which is preliminary data.</text>
</comment>
<name>A0AAV5E5Z6_ELECO</name>
<accession>A0AAV5E5Z6</accession>
<dbReference type="EMBL" id="BQKI01000073">
    <property type="protein sequence ID" value="GJN17961.1"/>
    <property type="molecule type" value="Genomic_DNA"/>
</dbReference>
<evidence type="ECO:0000256" key="1">
    <source>
        <dbReference type="ARBA" id="ARBA00008908"/>
    </source>
</evidence>
<sequence>MASPLQCSDKTSSMNVEAVLHMKAGLGETSYAKNSVIQVCNHIISAQFNSFFNSSTHASLQKKAIDIVRSHLIDSAKQVYLSLSPERFTVADLGCSSGSNALIMAEDIIRNMSKVCHSCGAPPPEFSVLLNDLPTNDFNTVFSLLPEFTGKLKTHNPSTMAFVSGVPGSFYGRLFPIRTVHLAYSFASLHWLSQVPPGLSDETNAAINKGKMFISSISPPTVHAAYLWQFQRDFSMFLRSRAAEVVPGGRLVLFLLGRHNELFTDKSTTLVWDLLSDSLASLVSQGIVEQDMVDAYDVPFYAPSAREIEEEVSKEGSFVLDYVRTYEMSYGGGGNCDTTTEGRMMAMTARAVQESMVSHHFGEGIVEPLFEKYGELLARSMETGVIKSAHIGVVLVRS</sequence>
<keyword evidence="2" id="KW-0479">Metal-binding</keyword>
<dbReference type="InterPro" id="IPR029063">
    <property type="entry name" value="SAM-dependent_MTases_sf"/>
</dbReference>
<dbReference type="GO" id="GO:0046872">
    <property type="term" value="F:metal ion binding"/>
    <property type="evidence" value="ECO:0007669"/>
    <property type="project" value="UniProtKB-KW"/>
</dbReference>
<gene>
    <name evidence="4" type="primary">gb05071</name>
    <name evidence="4" type="ORF">PR202_gb05071</name>
</gene>
<dbReference type="GO" id="GO:0008168">
    <property type="term" value="F:methyltransferase activity"/>
    <property type="evidence" value="ECO:0007669"/>
    <property type="project" value="InterPro"/>
</dbReference>
<evidence type="ECO:0000256" key="2">
    <source>
        <dbReference type="ARBA" id="ARBA00022723"/>
    </source>
</evidence>
<protein>
    <submittedName>
        <fullName evidence="4">Uncharacterized protein</fullName>
    </submittedName>
</protein>
<dbReference type="PANTHER" id="PTHR31009">
    <property type="entry name" value="S-ADENOSYL-L-METHIONINE:CARBOXYL METHYLTRANSFERASE FAMILY PROTEIN"/>
    <property type="match status" value="1"/>
</dbReference>
<reference evidence="4" key="2">
    <citation type="submission" date="2021-12" db="EMBL/GenBank/DDBJ databases">
        <title>Resequencing data analysis of finger millet.</title>
        <authorList>
            <person name="Hatakeyama M."/>
            <person name="Aluri S."/>
            <person name="Balachadran M.T."/>
            <person name="Sivarajan S.R."/>
            <person name="Poveda L."/>
            <person name="Shimizu-Inatsugi R."/>
            <person name="Schlapbach R."/>
            <person name="Sreeman S.M."/>
            <person name="Shimizu K.K."/>
        </authorList>
    </citation>
    <scope>NUCLEOTIDE SEQUENCE</scope>
</reference>
<evidence type="ECO:0000256" key="3">
    <source>
        <dbReference type="ARBA" id="ARBA00022842"/>
    </source>
</evidence>
<keyword evidence="3" id="KW-0460">Magnesium</keyword>
<dbReference type="Gene3D" id="3.40.50.150">
    <property type="entry name" value="Vaccinia Virus protein VP39"/>
    <property type="match status" value="1"/>
</dbReference>
<dbReference type="Pfam" id="PF03492">
    <property type="entry name" value="Methyltransf_7"/>
    <property type="match status" value="1"/>
</dbReference>
<comment type="similarity">
    <text evidence="1">Belongs to the methyltransferase superfamily. Type-7 methyltransferase family. SABATH subfamily.</text>
</comment>
<dbReference type="SUPFAM" id="SSF53335">
    <property type="entry name" value="S-adenosyl-L-methionine-dependent methyltransferases"/>
    <property type="match status" value="1"/>
</dbReference>
<organism evidence="4 5">
    <name type="scientific">Eleusine coracana subsp. coracana</name>
    <dbReference type="NCBI Taxonomy" id="191504"/>
    <lineage>
        <taxon>Eukaryota</taxon>
        <taxon>Viridiplantae</taxon>
        <taxon>Streptophyta</taxon>
        <taxon>Embryophyta</taxon>
        <taxon>Tracheophyta</taxon>
        <taxon>Spermatophyta</taxon>
        <taxon>Magnoliopsida</taxon>
        <taxon>Liliopsida</taxon>
        <taxon>Poales</taxon>
        <taxon>Poaceae</taxon>
        <taxon>PACMAD clade</taxon>
        <taxon>Chloridoideae</taxon>
        <taxon>Cynodonteae</taxon>
        <taxon>Eleusininae</taxon>
        <taxon>Eleusine</taxon>
    </lineage>
</organism>